<evidence type="ECO:0000313" key="9">
    <source>
        <dbReference type="Proteomes" id="UP000557566"/>
    </source>
</evidence>
<feature type="transmembrane region" description="Helical" evidence="6">
    <location>
        <begin position="189"/>
        <end position="212"/>
    </location>
</feature>
<dbReference type="InterPro" id="IPR020846">
    <property type="entry name" value="MFS_dom"/>
</dbReference>
<feature type="transmembrane region" description="Helical" evidence="6">
    <location>
        <begin position="547"/>
        <end position="565"/>
    </location>
</feature>
<dbReference type="PANTHER" id="PTHR23501">
    <property type="entry name" value="MAJOR FACILITATOR SUPERFAMILY"/>
    <property type="match status" value="1"/>
</dbReference>
<dbReference type="PANTHER" id="PTHR23501:SF191">
    <property type="entry name" value="VACUOLAR BASIC AMINO ACID TRANSPORTER 4"/>
    <property type="match status" value="1"/>
</dbReference>
<dbReference type="InterPro" id="IPR011701">
    <property type="entry name" value="MFS"/>
</dbReference>
<keyword evidence="5 6" id="KW-0472">Membrane</keyword>
<dbReference type="EMBL" id="JAAVMX010000008">
    <property type="protein sequence ID" value="KAF4505633.1"/>
    <property type="molecule type" value="Genomic_DNA"/>
</dbReference>
<organism evidence="8 9">
    <name type="scientific">Ophiocordyceps sinensis</name>
    <dbReference type="NCBI Taxonomy" id="72228"/>
    <lineage>
        <taxon>Eukaryota</taxon>
        <taxon>Fungi</taxon>
        <taxon>Dikarya</taxon>
        <taxon>Ascomycota</taxon>
        <taxon>Pezizomycotina</taxon>
        <taxon>Sordariomycetes</taxon>
        <taxon>Hypocreomycetidae</taxon>
        <taxon>Hypocreales</taxon>
        <taxon>Ophiocordycipitaceae</taxon>
        <taxon>Ophiocordyceps</taxon>
    </lineage>
</organism>
<feature type="domain" description="Major facilitator superfamily (MFS) profile" evidence="7">
    <location>
        <begin position="67"/>
        <end position="570"/>
    </location>
</feature>
<feature type="transmembrane region" description="Helical" evidence="6">
    <location>
        <begin position="64"/>
        <end position="89"/>
    </location>
</feature>
<feature type="transmembrane region" description="Helical" evidence="6">
    <location>
        <begin position="392"/>
        <end position="409"/>
    </location>
</feature>
<evidence type="ECO:0000313" key="8">
    <source>
        <dbReference type="EMBL" id="KAF4505633.1"/>
    </source>
</evidence>
<evidence type="ECO:0000256" key="1">
    <source>
        <dbReference type="ARBA" id="ARBA00004127"/>
    </source>
</evidence>
<accession>A0A8H4LUF2</accession>
<feature type="transmembrane region" description="Helical" evidence="6">
    <location>
        <begin position="224"/>
        <end position="242"/>
    </location>
</feature>
<evidence type="ECO:0000256" key="3">
    <source>
        <dbReference type="ARBA" id="ARBA00022692"/>
    </source>
</evidence>
<proteinExistence type="predicted"/>
<dbReference type="SUPFAM" id="SSF103473">
    <property type="entry name" value="MFS general substrate transporter"/>
    <property type="match status" value="1"/>
</dbReference>
<comment type="caution">
    <text evidence="8">The sequence shown here is derived from an EMBL/GenBank/DDBJ whole genome shotgun (WGS) entry which is preliminary data.</text>
</comment>
<dbReference type="InterPro" id="IPR036259">
    <property type="entry name" value="MFS_trans_sf"/>
</dbReference>
<dbReference type="Pfam" id="PF07690">
    <property type="entry name" value="MFS_1"/>
    <property type="match status" value="1"/>
</dbReference>
<dbReference type="AlphaFoldDB" id="A0A8H4LUF2"/>
<dbReference type="Proteomes" id="UP000557566">
    <property type="component" value="Unassembled WGS sequence"/>
</dbReference>
<comment type="subcellular location">
    <subcellularLocation>
        <location evidence="1">Endomembrane system</location>
        <topology evidence="1">Multi-pass membrane protein</topology>
    </subcellularLocation>
</comment>
<evidence type="ECO:0000259" key="7">
    <source>
        <dbReference type="PROSITE" id="PS50850"/>
    </source>
</evidence>
<gene>
    <name evidence="8" type="ORF">G6O67_007559</name>
</gene>
<dbReference type="GO" id="GO:0012505">
    <property type="term" value="C:endomembrane system"/>
    <property type="evidence" value="ECO:0007669"/>
    <property type="project" value="UniProtKB-SubCell"/>
</dbReference>
<keyword evidence="3 6" id="KW-0812">Transmembrane</keyword>
<feature type="transmembrane region" description="Helical" evidence="6">
    <location>
        <begin position="101"/>
        <end position="120"/>
    </location>
</feature>
<dbReference type="OrthoDB" id="3437016at2759"/>
<dbReference type="Gene3D" id="1.20.1250.20">
    <property type="entry name" value="MFS general substrate transporter like domains"/>
    <property type="match status" value="1"/>
</dbReference>
<keyword evidence="4 6" id="KW-1133">Transmembrane helix</keyword>
<reference evidence="8 9" key="1">
    <citation type="journal article" date="2020" name="Genome Biol. Evol.">
        <title>A new high-quality draft genome assembly of the Chinese cordyceps Ophiocordyceps sinensis.</title>
        <authorList>
            <person name="Shu R."/>
            <person name="Zhang J."/>
            <person name="Meng Q."/>
            <person name="Zhang H."/>
            <person name="Zhou G."/>
            <person name="Li M."/>
            <person name="Wu P."/>
            <person name="Zhao Y."/>
            <person name="Chen C."/>
            <person name="Qin Q."/>
        </authorList>
    </citation>
    <scope>NUCLEOTIDE SEQUENCE [LARGE SCALE GENOMIC DNA]</scope>
    <source>
        <strain evidence="8 9">IOZ07</strain>
    </source>
</reference>
<feature type="transmembrane region" description="Helical" evidence="6">
    <location>
        <begin position="326"/>
        <end position="346"/>
    </location>
</feature>
<feature type="transmembrane region" description="Helical" evidence="6">
    <location>
        <begin position="157"/>
        <end position="177"/>
    </location>
</feature>
<dbReference type="PROSITE" id="PS50850">
    <property type="entry name" value="MFS"/>
    <property type="match status" value="1"/>
</dbReference>
<feature type="transmembrane region" description="Helical" evidence="6">
    <location>
        <begin position="254"/>
        <end position="276"/>
    </location>
</feature>
<keyword evidence="2" id="KW-0813">Transport</keyword>
<evidence type="ECO:0000256" key="4">
    <source>
        <dbReference type="ARBA" id="ARBA00022989"/>
    </source>
</evidence>
<evidence type="ECO:0000256" key="2">
    <source>
        <dbReference type="ARBA" id="ARBA00022448"/>
    </source>
</evidence>
<evidence type="ECO:0000256" key="5">
    <source>
        <dbReference type="ARBA" id="ARBA00023136"/>
    </source>
</evidence>
<dbReference type="GO" id="GO:0015174">
    <property type="term" value="F:basic amino acid transmembrane transporter activity"/>
    <property type="evidence" value="ECO:0007669"/>
    <property type="project" value="TreeGrafter"/>
</dbReference>
<feature type="transmembrane region" description="Helical" evidence="6">
    <location>
        <begin position="366"/>
        <end position="385"/>
    </location>
</feature>
<name>A0A8H4LUF2_9HYPO</name>
<feature type="transmembrane region" description="Helical" evidence="6">
    <location>
        <begin position="469"/>
        <end position="493"/>
    </location>
</feature>
<dbReference type="GO" id="GO:0000329">
    <property type="term" value="C:fungal-type vacuole membrane"/>
    <property type="evidence" value="ECO:0007669"/>
    <property type="project" value="TreeGrafter"/>
</dbReference>
<feature type="transmembrane region" description="Helical" evidence="6">
    <location>
        <begin position="421"/>
        <end position="445"/>
    </location>
</feature>
<keyword evidence="9" id="KW-1185">Reference proteome</keyword>
<sequence length="577" mass="61482">MNHATVTSLFGPEIETMSSEDRAGSSVPGVTAERTPLLHPPVADTNVQQDERTIIARELPFTRLVLVMGTAWFGVFLGALDSTIIATLSAPISSEFRSLSLLSWLAAAYLISNAACQPIAGRLTDIFGRGPGLAVSNILFAVGNLICGLATNQYAMILGRVIAGIGGGGMMSIATFLGSDLIPLRRRGLIQGIGNLWYGSGAMLGAVVGGLLNDYTGKGWRLAFLIQVPPALISALAVWVLVKVPAKQSDKTYLARIDFLGVFFSSSSLILLLLGLSTGGTLVPWKHPLPLTTLPLSVILFMGFIWWEGTVPQPIIPVSLLRDRTVLAACFASLLITMLAMTATFYVPLYLQVLGDSTTTAGLKLLPSPLGASVGALGTGYAMGLTGKYMRLGILGNLTLITGSILFTLQNEHSPAWLSGLALFVVGGGYSAVLTTAQVACIAAVDHSQQAVVTSVTCKSRHPLITSMTLMLVGVMARSVGGTLGITVASAVYQNTLKERLWARYGDEPGGPGEIRRILDGLEELKHLPDGWWKGVMASFMEAFGRVWLMMLCWAVLALVSVSFMKQHKLYSRLDRA</sequence>
<feature type="transmembrane region" description="Helical" evidence="6">
    <location>
        <begin position="132"/>
        <end position="151"/>
    </location>
</feature>
<evidence type="ECO:0000256" key="6">
    <source>
        <dbReference type="SAM" id="Phobius"/>
    </source>
</evidence>
<protein>
    <recommendedName>
        <fullName evidence="7">Major facilitator superfamily (MFS) profile domain-containing protein</fullName>
    </recommendedName>
</protein>